<reference evidence="2" key="2">
    <citation type="journal article" date="2007" name="Science">
        <title>Draft genome sequence of the sexually transmitted pathogen Trichomonas vaginalis.</title>
        <authorList>
            <person name="Carlton J.M."/>
            <person name="Hirt R.P."/>
            <person name="Silva J.C."/>
            <person name="Delcher A.L."/>
            <person name="Schatz M."/>
            <person name="Zhao Q."/>
            <person name="Wortman J.R."/>
            <person name="Bidwell S.L."/>
            <person name="Alsmark U.C.M."/>
            <person name="Besteiro S."/>
            <person name="Sicheritz-Ponten T."/>
            <person name="Noel C.J."/>
            <person name="Dacks J.B."/>
            <person name="Foster P.G."/>
            <person name="Simillion C."/>
            <person name="Van de Peer Y."/>
            <person name="Miranda-Saavedra D."/>
            <person name="Barton G.J."/>
            <person name="Westrop G.D."/>
            <person name="Mueller S."/>
            <person name="Dessi D."/>
            <person name="Fiori P.L."/>
            <person name="Ren Q."/>
            <person name="Paulsen I."/>
            <person name="Zhang H."/>
            <person name="Bastida-Corcuera F.D."/>
            <person name="Simoes-Barbosa A."/>
            <person name="Brown M.T."/>
            <person name="Hayes R.D."/>
            <person name="Mukherjee M."/>
            <person name="Okumura C.Y."/>
            <person name="Schneider R."/>
            <person name="Smith A.J."/>
            <person name="Vanacova S."/>
            <person name="Villalvazo M."/>
            <person name="Haas B.J."/>
            <person name="Pertea M."/>
            <person name="Feldblyum T.V."/>
            <person name="Utterback T.R."/>
            <person name="Shu C.L."/>
            <person name="Osoegawa K."/>
            <person name="de Jong P.J."/>
            <person name="Hrdy I."/>
            <person name="Horvathova L."/>
            <person name="Zubacova Z."/>
            <person name="Dolezal P."/>
            <person name="Malik S.B."/>
            <person name="Logsdon J.M. Jr."/>
            <person name="Henze K."/>
            <person name="Gupta A."/>
            <person name="Wang C.C."/>
            <person name="Dunne R.L."/>
            <person name="Upcroft J.A."/>
            <person name="Upcroft P."/>
            <person name="White O."/>
            <person name="Salzberg S.L."/>
            <person name="Tang P."/>
            <person name="Chiu C.-H."/>
            <person name="Lee Y.-S."/>
            <person name="Embley T.M."/>
            <person name="Coombs G.H."/>
            <person name="Mottram J.C."/>
            <person name="Tachezy J."/>
            <person name="Fraser-Liggett C.M."/>
            <person name="Johnson P.J."/>
        </authorList>
    </citation>
    <scope>NUCLEOTIDE SEQUENCE [LARGE SCALE GENOMIC DNA]</scope>
    <source>
        <strain evidence="2">G3</strain>
    </source>
</reference>
<proteinExistence type="predicted"/>
<sequence>MNPILEEKRRSSLKFTNLNWITVQSSSYKYKGRTVSRPSTAGTARTTRSEPEYFDKPFANSKLTFTKEEMECINQSSHIDPNKKLTKTPSQLQNILNRQSVRASIKTAKAAKKSGEESKENLLLTEQDSFISINLDEEDDYIQNQSPDQNPQDKTENSQKFEKTPDVSKDDLKGSIWSYTHETRRHGPSKRVREIRGSFKKSSDGIVASILPSSGQRKIMRTIQRVTPTGGVGSIFEIEQVNTGYATQRAKLSKEMESSFCAYKFCKFFEAQNRYPPEVLDNLNFKPVAKTAKIKSNSQSIQDIRK</sequence>
<dbReference type="AlphaFoldDB" id="A2DX99"/>
<protein>
    <submittedName>
        <fullName evidence="2">Uncharacterized protein</fullName>
    </submittedName>
</protein>
<dbReference type="RefSeq" id="XP_001327204.1">
    <property type="nucleotide sequence ID" value="XM_001327169.1"/>
</dbReference>
<dbReference type="Proteomes" id="UP000001542">
    <property type="component" value="Unassembled WGS sequence"/>
</dbReference>
<feature type="region of interest" description="Disordered" evidence="1">
    <location>
        <begin position="141"/>
        <end position="189"/>
    </location>
</feature>
<dbReference type="KEGG" id="tva:4772981"/>
<dbReference type="InParanoid" id="A2DX99"/>
<evidence type="ECO:0000256" key="1">
    <source>
        <dbReference type="SAM" id="MobiDB-lite"/>
    </source>
</evidence>
<reference evidence="2" key="1">
    <citation type="submission" date="2006-10" db="EMBL/GenBank/DDBJ databases">
        <authorList>
            <person name="Amadeo P."/>
            <person name="Zhao Q."/>
            <person name="Wortman J."/>
            <person name="Fraser-Liggett C."/>
            <person name="Carlton J."/>
        </authorList>
    </citation>
    <scope>NUCLEOTIDE SEQUENCE</scope>
    <source>
        <strain evidence="2">G3</strain>
    </source>
</reference>
<dbReference type="VEuPathDB" id="TrichDB:TVAG_397120"/>
<evidence type="ECO:0000313" key="2">
    <source>
        <dbReference type="EMBL" id="EAY14981.1"/>
    </source>
</evidence>
<keyword evidence="3" id="KW-1185">Reference proteome</keyword>
<dbReference type="VEuPathDB" id="TrichDB:TVAGG3_0673070"/>
<evidence type="ECO:0000313" key="3">
    <source>
        <dbReference type="Proteomes" id="UP000001542"/>
    </source>
</evidence>
<name>A2DX99_TRIV3</name>
<accession>A2DX99</accession>
<feature type="compositionally biased region" description="Basic and acidic residues" evidence="1">
    <location>
        <begin position="151"/>
        <end position="173"/>
    </location>
</feature>
<organism evidence="2 3">
    <name type="scientific">Trichomonas vaginalis (strain ATCC PRA-98 / G3)</name>
    <dbReference type="NCBI Taxonomy" id="412133"/>
    <lineage>
        <taxon>Eukaryota</taxon>
        <taxon>Metamonada</taxon>
        <taxon>Parabasalia</taxon>
        <taxon>Trichomonadida</taxon>
        <taxon>Trichomonadidae</taxon>
        <taxon>Trichomonas</taxon>
    </lineage>
</organism>
<dbReference type="EMBL" id="DS113262">
    <property type="protein sequence ID" value="EAY14981.1"/>
    <property type="molecule type" value="Genomic_DNA"/>
</dbReference>
<gene>
    <name evidence="2" type="ORF">TVAG_397120</name>
</gene>